<dbReference type="AlphaFoldDB" id="A0A517Z4B7"/>
<dbReference type="RefSeq" id="WP_145368059.1">
    <property type="nucleotide sequence ID" value="NZ_CP036275.1"/>
</dbReference>
<evidence type="ECO:0000256" key="2">
    <source>
        <dbReference type="SAM" id="Phobius"/>
    </source>
</evidence>
<evidence type="ECO:0000313" key="3">
    <source>
        <dbReference type="EMBL" id="QDU37275.1"/>
    </source>
</evidence>
<name>A0A517Z4B7_9PLAN</name>
<feature type="transmembrane region" description="Helical" evidence="2">
    <location>
        <begin position="21"/>
        <end position="46"/>
    </location>
</feature>
<accession>A0A517Z4B7</accession>
<dbReference type="OrthoDB" id="9884385at2"/>
<feature type="region of interest" description="Disordered" evidence="1">
    <location>
        <begin position="68"/>
        <end position="90"/>
    </location>
</feature>
<evidence type="ECO:0008006" key="5">
    <source>
        <dbReference type="Google" id="ProtNLM"/>
    </source>
</evidence>
<dbReference type="KEGG" id="mri:Mal4_15850"/>
<organism evidence="3 4">
    <name type="scientific">Maioricimonas rarisocia</name>
    <dbReference type="NCBI Taxonomy" id="2528026"/>
    <lineage>
        <taxon>Bacteria</taxon>
        <taxon>Pseudomonadati</taxon>
        <taxon>Planctomycetota</taxon>
        <taxon>Planctomycetia</taxon>
        <taxon>Planctomycetales</taxon>
        <taxon>Planctomycetaceae</taxon>
        <taxon>Maioricimonas</taxon>
    </lineage>
</organism>
<keyword evidence="2" id="KW-1133">Transmembrane helix</keyword>
<dbReference type="EMBL" id="CP036275">
    <property type="protein sequence ID" value="QDU37275.1"/>
    <property type="molecule type" value="Genomic_DNA"/>
</dbReference>
<sequence length="325" mass="36218">MQRAEAQQTDRRHVRAGLAPLELVLSLPLLLMLMALMIIIGTAGAWKIRTDANSRQAVFRAMWPRSGAADPKPSNYFPPSAQLASTSASPSPLADDPFADYEVVRGPVIGNPFTGSILEVILPTLDITLGLRTGTASINHELPLWPRLDRRNNFVRDTQIFAGNQWQHNQMGFSNEARRIPVTYAYSLDRFAPDAATAMLDAASALVDPGRNPFRTMLFVLDRDEELRTWHGDPYTPYSQDRYDWLSAYPPVSVGCDLDLQSRTDAVVGRIEDVPRRLAGMFLRMYQEQLTALDAMAPPPPNASQIRADLQSKIDNLNDFISNLP</sequence>
<keyword evidence="2" id="KW-0472">Membrane</keyword>
<protein>
    <recommendedName>
        <fullName evidence="5">TadE-like protein</fullName>
    </recommendedName>
</protein>
<gene>
    <name evidence="3" type="ORF">Mal4_15850</name>
</gene>
<evidence type="ECO:0000256" key="1">
    <source>
        <dbReference type="SAM" id="MobiDB-lite"/>
    </source>
</evidence>
<evidence type="ECO:0000313" key="4">
    <source>
        <dbReference type="Proteomes" id="UP000320496"/>
    </source>
</evidence>
<proteinExistence type="predicted"/>
<reference evidence="3 4" key="1">
    <citation type="submission" date="2019-02" db="EMBL/GenBank/DDBJ databases">
        <title>Deep-cultivation of Planctomycetes and their phenomic and genomic characterization uncovers novel biology.</title>
        <authorList>
            <person name="Wiegand S."/>
            <person name="Jogler M."/>
            <person name="Boedeker C."/>
            <person name="Pinto D."/>
            <person name="Vollmers J."/>
            <person name="Rivas-Marin E."/>
            <person name="Kohn T."/>
            <person name="Peeters S.H."/>
            <person name="Heuer A."/>
            <person name="Rast P."/>
            <person name="Oberbeckmann S."/>
            <person name="Bunk B."/>
            <person name="Jeske O."/>
            <person name="Meyerdierks A."/>
            <person name="Storesund J.E."/>
            <person name="Kallscheuer N."/>
            <person name="Luecker S."/>
            <person name="Lage O.M."/>
            <person name="Pohl T."/>
            <person name="Merkel B.J."/>
            <person name="Hornburger P."/>
            <person name="Mueller R.-W."/>
            <person name="Bruemmer F."/>
            <person name="Labrenz M."/>
            <person name="Spormann A.M."/>
            <person name="Op den Camp H."/>
            <person name="Overmann J."/>
            <person name="Amann R."/>
            <person name="Jetten M.S.M."/>
            <person name="Mascher T."/>
            <person name="Medema M.H."/>
            <person name="Devos D.P."/>
            <person name="Kaster A.-K."/>
            <person name="Ovreas L."/>
            <person name="Rohde M."/>
            <person name="Galperin M.Y."/>
            <person name="Jogler C."/>
        </authorList>
    </citation>
    <scope>NUCLEOTIDE SEQUENCE [LARGE SCALE GENOMIC DNA]</scope>
    <source>
        <strain evidence="3 4">Mal4</strain>
    </source>
</reference>
<dbReference type="Proteomes" id="UP000320496">
    <property type="component" value="Chromosome"/>
</dbReference>
<keyword evidence="2" id="KW-0812">Transmembrane</keyword>
<feature type="compositionally biased region" description="Low complexity" evidence="1">
    <location>
        <begin position="78"/>
        <end position="90"/>
    </location>
</feature>
<keyword evidence="4" id="KW-1185">Reference proteome</keyword>